<dbReference type="GO" id="GO:0005634">
    <property type="term" value="C:nucleus"/>
    <property type="evidence" value="ECO:0007669"/>
    <property type="project" value="UniProtKB-SubCell"/>
</dbReference>
<dbReference type="Pfam" id="PF11976">
    <property type="entry name" value="Rad60-SLD"/>
    <property type="match status" value="1"/>
</dbReference>
<evidence type="ECO:0000256" key="1">
    <source>
        <dbReference type="ARBA" id="ARBA00004123"/>
    </source>
</evidence>
<feature type="compositionally biased region" description="Basic and acidic residues" evidence="3">
    <location>
        <begin position="133"/>
        <end position="144"/>
    </location>
</feature>
<evidence type="ECO:0000259" key="4">
    <source>
        <dbReference type="Pfam" id="PF11976"/>
    </source>
</evidence>
<organism evidence="5 6">
    <name type="scientific">Rhodosorus marinus</name>
    <dbReference type="NCBI Taxonomy" id="101924"/>
    <lineage>
        <taxon>Eukaryota</taxon>
        <taxon>Rhodophyta</taxon>
        <taxon>Stylonematophyceae</taxon>
        <taxon>Stylonematales</taxon>
        <taxon>Stylonemataceae</taxon>
        <taxon>Rhodosorus</taxon>
    </lineage>
</organism>
<dbReference type="EMBL" id="JAMWBK010000004">
    <property type="protein sequence ID" value="KAJ8905727.1"/>
    <property type="molecule type" value="Genomic_DNA"/>
</dbReference>
<dbReference type="Gene3D" id="3.10.20.90">
    <property type="entry name" value="Phosphatidylinositol 3-kinase Catalytic Subunit, Chain A, domain 1"/>
    <property type="match status" value="1"/>
</dbReference>
<proteinExistence type="predicted"/>
<dbReference type="InterPro" id="IPR022617">
    <property type="entry name" value="Rad60/SUMO-like_dom"/>
</dbReference>
<evidence type="ECO:0000313" key="5">
    <source>
        <dbReference type="EMBL" id="KAJ8905727.1"/>
    </source>
</evidence>
<feature type="domain" description="Rad60/SUMO-like" evidence="4">
    <location>
        <begin position="298"/>
        <end position="365"/>
    </location>
</feature>
<dbReference type="Proteomes" id="UP001157974">
    <property type="component" value="Unassembled WGS sequence"/>
</dbReference>
<reference evidence="5 6" key="1">
    <citation type="journal article" date="2023" name="Nat. Commun.">
        <title>Origin of minicircular mitochondrial genomes in red algae.</title>
        <authorList>
            <person name="Lee Y."/>
            <person name="Cho C.H."/>
            <person name="Lee Y.M."/>
            <person name="Park S.I."/>
            <person name="Yang J.H."/>
            <person name="West J.A."/>
            <person name="Bhattacharya D."/>
            <person name="Yoon H.S."/>
        </authorList>
    </citation>
    <scope>NUCLEOTIDE SEQUENCE [LARGE SCALE GENOMIC DNA]</scope>
    <source>
        <strain evidence="5 6">CCMP1338</strain>
        <tissue evidence="5">Whole cell</tissue>
    </source>
</reference>
<name>A0AAV8UXJ6_9RHOD</name>
<accession>A0AAV8UXJ6</accession>
<dbReference type="InterPro" id="IPR029071">
    <property type="entry name" value="Ubiquitin-like_domsf"/>
</dbReference>
<dbReference type="CDD" id="cd01763">
    <property type="entry name" value="Ubl_SUMO_like"/>
    <property type="match status" value="1"/>
</dbReference>
<comment type="subcellular location">
    <subcellularLocation>
        <location evidence="1">Nucleus</location>
    </subcellularLocation>
</comment>
<keyword evidence="2" id="KW-0539">Nucleus</keyword>
<dbReference type="PANTHER" id="PTHR47187:SF1">
    <property type="entry name" value="NFATC2-INTERACTING PROTEIN"/>
    <property type="match status" value="1"/>
</dbReference>
<dbReference type="GO" id="GO:0045944">
    <property type="term" value="P:positive regulation of transcription by RNA polymerase II"/>
    <property type="evidence" value="ECO:0007669"/>
    <property type="project" value="TreeGrafter"/>
</dbReference>
<comment type="caution">
    <text evidence="5">The sequence shown here is derived from an EMBL/GenBank/DDBJ whole genome shotgun (WGS) entry which is preliminary data.</text>
</comment>
<sequence>METAERSEEEKVLAESSGLFVDDVPKPVISRELLEDESWDDDEELELEDVKRRQKKQLKKKPQGRASKRARRPGPEPADEGEEAEVVSAGQKTGIENEDFLFENDPSIDRIVNQSLRHDPTLVRAQMTGSEARRVLGSAKKDVQSEDELDDFSAPDEEVEVSSKVFIRLKDQPVLGVTVSSYNRLIDAIHEYWRISKLVPRDVQVLCGSRFVSLETTVEELNLKPSDVLELAPILRTLDPDPNLVRAQPTSSTLIIDLDDEDEDKGKDGLGGGTVLLEEPISQVYSAGLDSQTENLIQLRIRSKEGSKKYRMKKNDPLQKTLIKFCAFQNRNPEDAKMVFDGDIITGSQTPEMLDLEDEDLIEVVFQN</sequence>
<evidence type="ECO:0000256" key="3">
    <source>
        <dbReference type="SAM" id="MobiDB-lite"/>
    </source>
</evidence>
<dbReference type="InterPro" id="IPR052324">
    <property type="entry name" value="NFATC2-Int_DNA_Repair"/>
</dbReference>
<feature type="compositionally biased region" description="Basic residues" evidence="3">
    <location>
        <begin position="52"/>
        <end position="72"/>
    </location>
</feature>
<feature type="compositionally biased region" description="Acidic residues" evidence="3">
    <location>
        <begin position="145"/>
        <end position="154"/>
    </location>
</feature>
<dbReference type="SUPFAM" id="SSF54236">
    <property type="entry name" value="Ubiquitin-like"/>
    <property type="match status" value="1"/>
</dbReference>
<keyword evidence="6" id="KW-1185">Reference proteome</keyword>
<evidence type="ECO:0000256" key="2">
    <source>
        <dbReference type="ARBA" id="ARBA00023242"/>
    </source>
</evidence>
<dbReference type="AlphaFoldDB" id="A0AAV8UXJ6"/>
<evidence type="ECO:0000313" key="6">
    <source>
        <dbReference type="Proteomes" id="UP001157974"/>
    </source>
</evidence>
<gene>
    <name evidence="5" type="ORF">NDN08_002232</name>
</gene>
<feature type="region of interest" description="Disordered" evidence="3">
    <location>
        <begin position="133"/>
        <end position="154"/>
    </location>
</feature>
<dbReference type="PANTHER" id="PTHR47187">
    <property type="entry name" value="NFATC2-INTERACTING PROTEIN"/>
    <property type="match status" value="1"/>
</dbReference>
<protein>
    <recommendedName>
        <fullName evidence="4">Rad60/SUMO-like domain-containing protein</fullName>
    </recommendedName>
</protein>
<feature type="region of interest" description="Disordered" evidence="3">
    <location>
        <begin position="50"/>
        <end position="89"/>
    </location>
</feature>